<dbReference type="InterPro" id="IPR035686">
    <property type="entry name" value="CPSase_GATase1"/>
</dbReference>
<dbReference type="Gene3D" id="3.40.50.1380">
    <property type="entry name" value="Methylglyoxal synthase-like domain"/>
    <property type="match status" value="1"/>
</dbReference>
<evidence type="ECO:0000256" key="3">
    <source>
        <dbReference type="ARBA" id="ARBA00009799"/>
    </source>
</evidence>
<evidence type="ECO:0000256" key="10">
    <source>
        <dbReference type="ARBA" id="ARBA00022741"/>
    </source>
</evidence>
<evidence type="ECO:0000259" key="22">
    <source>
        <dbReference type="PROSITE" id="PS50975"/>
    </source>
</evidence>
<accession>A0A835G3Y2</accession>
<dbReference type="Pfam" id="PF02786">
    <property type="entry name" value="CPSase_L_D2"/>
    <property type="match status" value="2"/>
</dbReference>
<dbReference type="InterPro" id="IPR006275">
    <property type="entry name" value="CPSase_lsu"/>
</dbReference>
<dbReference type="EC" id="6.3.4.16" evidence="16"/>
<dbReference type="SUPFAM" id="SSF52335">
    <property type="entry name" value="Methylglyoxal synthase-like"/>
    <property type="match status" value="1"/>
</dbReference>
<dbReference type="InterPro" id="IPR013815">
    <property type="entry name" value="ATP_grasp_subdomain_1"/>
</dbReference>
<evidence type="ECO:0000256" key="9">
    <source>
        <dbReference type="ARBA" id="ARBA00022737"/>
    </source>
</evidence>
<keyword evidence="5" id="KW-0055">Arginine biosynthesis</keyword>
<dbReference type="PROSITE" id="PS00867">
    <property type="entry name" value="CPSASE_2"/>
    <property type="match status" value="2"/>
</dbReference>
<dbReference type="InterPro" id="IPR029062">
    <property type="entry name" value="Class_I_gatase-like"/>
</dbReference>
<dbReference type="EC" id="6.3.5.5" evidence="4"/>
<keyword evidence="8" id="KW-0479">Metal-binding</keyword>
<dbReference type="GO" id="GO:0006526">
    <property type="term" value="P:L-arginine biosynthetic process"/>
    <property type="evidence" value="ECO:0007669"/>
    <property type="project" value="UniProtKB-KW"/>
</dbReference>
<dbReference type="FunFam" id="3.40.50.20:FF:000001">
    <property type="entry name" value="Carbamoyl-phosphate synthase large chain"/>
    <property type="match status" value="2"/>
</dbReference>
<dbReference type="SUPFAM" id="SSF56059">
    <property type="entry name" value="Glutathione synthetase ATP-binding domain-like"/>
    <property type="match status" value="2"/>
</dbReference>
<sequence length="1347" mass="148731">MTGYQETITDQSFNGQIITFTYPMVGNYGVNRDDYESITPTCKGVIVKEHARLASNWRNQMTLDEFLKRKGIPGISGIDTRALTRKLRSVGTMKAAIVDAEDDLTHEFDQLKATVLPKNQVAQVSTTKAYPSPGIGKNVVVVDFGLKHSILRELSKRHCNLTVLPYNTTAETILELSPDGVMLTNGPGDPKGVPEAIEMIQKIQGKVPIFGICLGHQLFALANGADTYKMKFGHRGLNHPVREIATGRIDFTSQNHGFAVDESTVDPEKLMITHIEVNDETVEGAKIMPKRTDIKKIMVIGSGPIIIGQAAEFDYAGTQACLALKEEGYEVVLVNSNPATIMTDKEIADHVYIEPITLEFVSRILRKERPDALLPTLGGQTGLNMAMELAASGILDELNVELLGTKLSAIDQAEDRDLFKQLMEELDQPIPESEIVTTVEQAVEFANKIGYPIIVRPAFTLGGTGGGMCDDETELRIVAENGLKLSPATQCLIEKSIAGFKEIEYEVMRDSANNAIVVCNMENFDPVGIHTGDSIVFAPSQTLSDYEYQLLRDASLKIIRALKIEGGCNVQLALDPHSFNYYVIEVNPRVSRSSALASKATGYPIAKLAAKIAVGLTLDEMKNPVTETTYAEFEPALDYVVAKIPRWPFDKFEKGERRLGTQMKATGEVMAIGRNIEESLLKAVRSLEIGAYHNELKELADVSDEELTEKMVKAQDDRLFYLSEAIRRGYTIEELAILTKIDLFFLDKLLHIFEIEQALQENINDRSILKEAKQNGFTDRKIAELWQQHEQTVTEFRHSQKILPVYKMVDTCAAEFESQTPYFYSTYELENESLRSEKPSVLVLGSGPIRIGQGVEFDYATVHSVKAIQAAGYEAIIMNSNPETVSTDFSISDKLYFEPLTLEDVMNVIELEQPIGVIVQFGGQTAINLAEPLVKQGVNILGTSIEDLDRAENRDLFEQALQELDIPQPPGATATSTGEAVAVANQIGYPVLVRPSYVLGGRAMEIVENQKDLEDYMRNAVKASPEHPVLVDSYLLGKECEVDAICDGETVLIPGIMEHIERAGVHSGDSMAVYPPQTLSKEIQQTIADYTKKLALGLNCIGMMNIQFVIHEEKVYVIEVNPRASRTVPFLSKITGIPMAQVATKAILGETLSELGFETGLYPESKQVHVKAPVFSFTKLQKVDTYLGPEMKSTGEVMGSDYSLEKALYKAFEASGLHLPSFGAVLFTIADETKEESLALAIRFNAIGYSLIATDGTAKFFKEHGLVVQRIHKLNHTGGDTVLDLIRKGKAQVVINTMDKNRSDLNEDGFLIRREAVEHGVPLFTSLDTAEAILKVLESRAFSTEPI</sequence>
<dbReference type="InterPro" id="IPR011761">
    <property type="entry name" value="ATP-grasp"/>
</dbReference>
<dbReference type="FunFam" id="3.30.470.20:FF:000026">
    <property type="entry name" value="Carbamoyl-phosphate synthase large chain"/>
    <property type="match status" value="1"/>
</dbReference>
<dbReference type="InterPro" id="IPR036480">
    <property type="entry name" value="CarbP_synth_ssu_N_sf"/>
</dbReference>
<dbReference type="SUPFAM" id="SSF52440">
    <property type="entry name" value="PreATP-grasp domain"/>
    <property type="match status" value="2"/>
</dbReference>
<feature type="domain" description="ATP-grasp" evidence="22">
    <location>
        <begin position="958"/>
        <end position="1148"/>
    </location>
</feature>
<dbReference type="GO" id="GO:0005951">
    <property type="term" value="C:carbamoyl-phosphate synthase complex"/>
    <property type="evidence" value="ECO:0007669"/>
    <property type="project" value="TreeGrafter"/>
</dbReference>
<dbReference type="GO" id="GO:0005524">
    <property type="term" value="F:ATP binding"/>
    <property type="evidence" value="ECO:0007669"/>
    <property type="project" value="UniProtKB-UniRule"/>
</dbReference>
<dbReference type="PROSITE" id="PS51855">
    <property type="entry name" value="MGS"/>
    <property type="match status" value="1"/>
</dbReference>
<evidence type="ECO:0000256" key="11">
    <source>
        <dbReference type="ARBA" id="ARBA00022840"/>
    </source>
</evidence>
<dbReference type="Pfam" id="PF00117">
    <property type="entry name" value="GATase"/>
    <property type="match status" value="1"/>
</dbReference>
<dbReference type="Gene3D" id="3.40.50.20">
    <property type="match status" value="2"/>
</dbReference>
<keyword evidence="9" id="KW-0677">Repeat</keyword>
<dbReference type="HAMAP" id="MF_01210_A">
    <property type="entry name" value="CPSase_L_chain_A"/>
    <property type="match status" value="1"/>
</dbReference>
<dbReference type="CDD" id="cd01424">
    <property type="entry name" value="MGS_CPS_II"/>
    <property type="match status" value="1"/>
</dbReference>
<dbReference type="GO" id="GO:0046872">
    <property type="term" value="F:metal ion binding"/>
    <property type="evidence" value="ECO:0007669"/>
    <property type="project" value="UniProtKB-KW"/>
</dbReference>
<evidence type="ECO:0000256" key="12">
    <source>
        <dbReference type="ARBA" id="ARBA00022842"/>
    </source>
</evidence>
<dbReference type="SMART" id="SM01096">
    <property type="entry name" value="CPSase_L_D3"/>
    <property type="match status" value="1"/>
</dbReference>
<comment type="cofactor">
    <cofactor evidence="1">
        <name>Mn(2+)</name>
        <dbReference type="ChEBI" id="CHEBI:29035"/>
    </cofactor>
</comment>
<dbReference type="FunFam" id="1.10.1030.10:FF:000002">
    <property type="entry name" value="Carbamoyl-phosphate synthase large chain"/>
    <property type="match status" value="1"/>
</dbReference>
<keyword evidence="13" id="KW-0315">Glutamine amidotransferase</keyword>
<dbReference type="GO" id="GO:0004087">
    <property type="term" value="F:carbamoyl-phosphate synthase (ammonia) activity"/>
    <property type="evidence" value="ECO:0007669"/>
    <property type="project" value="UniProtKB-EC"/>
</dbReference>
<dbReference type="PANTHER" id="PTHR11405">
    <property type="entry name" value="CARBAMOYLTRANSFERASE FAMILY MEMBER"/>
    <property type="match status" value="1"/>
</dbReference>
<dbReference type="FunFam" id="3.30.470.20:FF:000001">
    <property type="entry name" value="Carbamoyl-phosphate synthase large chain"/>
    <property type="match status" value="1"/>
</dbReference>
<evidence type="ECO:0000256" key="21">
    <source>
        <dbReference type="PROSITE-ProRule" id="PRU00409"/>
    </source>
</evidence>
<evidence type="ECO:0000313" key="24">
    <source>
        <dbReference type="EMBL" id="KAF9404715.1"/>
    </source>
</evidence>
<dbReference type="Gene3D" id="3.40.50.880">
    <property type="match status" value="1"/>
</dbReference>
<dbReference type="Gene3D" id="3.30.1490.20">
    <property type="entry name" value="ATP-grasp fold, A domain"/>
    <property type="match status" value="1"/>
</dbReference>
<dbReference type="NCBIfam" id="NF009475">
    <property type="entry name" value="PRK12838.1"/>
    <property type="match status" value="1"/>
</dbReference>
<dbReference type="NCBIfam" id="TIGR01369">
    <property type="entry name" value="CPSaseII_lrg"/>
    <property type="match status" value="1"/>
</dbReference>
<keyword evidence="7" id="KW-0028">Amino-acid biosynthesis</keyword>
<dbReference type="Gene3D" id="3.50.30.20">
    <property type="entry name" value="Carbamoyl-phosphate synthase small subunit, N-terminal domain"/>
    <property type="match status" value="1"/>
</dbReference>
<evidence type="ECO:0000256" key="18">
    <source>
        <dbReference type="ARBA" id="ARBA00048816"/>
    </source>
</evidence>
<dbReference type="SMART" id="SM01209">
    <property type="entry name" value="GARS_A"/>
    <property type="match status" value="1"/>
</dbReference>
<dbReference type="Pfam" id="PF00988">
    <property type="entry name" value="CPSase_sm_chain"/>
    <property type="match status" value="1"/>
</dbReference>
<dbReference type="Pfam" id="PF02142">
    <property type="entry name" value="MGS"/>
    <property type="match status" value="1"/>
</dbReference>
<dbReference type="InterPro" id="IPR036914">
    <property type="entry name" value="MGS-like_dom_sf"/>
</dbReference>
<dbReference type="InterPro" id="IPR002474">
    <property type="entry name" value="CarbamoylP_synth_ssu_N"/>
</dbReference>
<dbReference type="PANTHER" id="PTHR11405:SF53">
    <property type="entry name" value="CARBAMOYL-PHOSPHATE SYNTHASE [AMMONIA], MITOCHONDRIAL"/>
    <property type="match status" value="1"/>
</dbReference>
<dbReference type="InterPro" id="IPR006274">
    <property type="entry name" value="CarbamoylP_synth_ssu"/>
</dbReference>
<dbReference type="PRINTS" id="PR00096">
    <property type="entry name" value="GATASE"/>
</dbReference>
<comment type="similarity">
    <text evidence="3">Belongs to the CarB family.</text>
</comment>
<dbReference type="Proteomes" id="UP000648187">
    <property type="component" value="Unassembled WGS sequence"/>
</dbReference>
<dbReference type="InterPro" id="IPR017926">
    <property type="entry name" value="GATASE"/>
</dbReference>
<dbReference type="Pfam" id="PF02787">
    <property type="entry name" value="CPSase_L_D3"/>
    <property type="match status" value="1"/>
</dbReference>
<evidence type="ECO:0000256" key="1">
    <source>
        <dbReference type="ARBA" id="ARBA00001936"/>
    </source>
</evidence>
<evidence type="ECO:0000256" key="13">
    <source>
        <dbReference type="ARBA" id="ARBA00022962"/>
    </source>
</evidence>
<dbReference type="SUPFAM" id="SSF52021">
    <property type="entry name" value="Carbamoyl phosphate synthetase, small subunit N-terminal domain"/>
    <property type="match status" value="1"/>
</dbReference>
<evidence type="ECO:0000256" key="14">
    <source>
        <dbReference type="ARBA" id="ARBA00022975"/>
    </source>
</evidence>
<keyword evidence="12" id="KW-0460">Magnesium</keyword>
<dbReference type="SUPFAM" id="SSF52317">
    <property type="entry name" value="Class I glutamine amidotransferase-like"/>
    <property type="match status" value="1"/>
</dbReference>
<evidence type="ECO:0000256" key="8">
    <source>
        <dbReference type="ARBA" id="ARBA00022723"/>
    </source>
</evidence>
<evidence type="ECO:0000256" key="4">
    <source>
        <dbReference type="ARBA" id="ARBA00012738"/>
    </source>
</evidence>
<dbReference type="SMART" id="SM01097">
    <property type="entry name" value="CPSase_sm_chain"/>
    <property type="match status" value="1"/>
</dbReference>
<reference evidence="24" key="1">
    <citation type="submission" date="2020-08" db="EMBL/GenBank/DDBJ databases">
        <title>Spodoptera exigua strain:BAW_Kor-Di-RS1 Genome sequencing and assembly.</title>
        <authorList>
            <person name="Kim J."/>
            <person name="Nam H.Y."/>
            <person name="Kwon M."/>
            <person name="Choi J.H."/>
            <person name="Cho S.R."/>
            <person name="Kim G.-H."/>
        </authorList>
    </citation>
    <scope>NUCLEOTIDE SEQUENCE</scope>
    <source>
        <strain evidence="24">BAW_Kor-Di-RS1</strain>
        <tissue evidence="24">Whole-body</tissue>
    </source>
</reference>
<dbReference type="Gene3D" id="1.10.1030.10">
    <property type="entry name" value="Carbamoyl-phosphate synthetase, large subunit oligomerisation domain"/>
    <property type="match status" value="1"/>
</dbReference>
<dbReference type="InterPro" id="IPR036897">
    <property type="entry name" value="CarbamoylP_synth_lsu_oligo_sf"/>
</dbReference>
<protein>
    <recommendedName>
        <fullName evidence="20">Carbamoyl phosphate synthase pyrimidine-specific large chain</fullName>
        <ecNumber evidence="16">6.3.4.16</ecNumber>
        <ecNumber evidence="4">6.3.5.5</ecNumber>
    </recommendedName>
</protein>
<dbReference type="PROSITE" id="PS50975">
    <property type="entry name" value="ATP_GRASP"/>
    <property type="match status" value="2"/>
</dbReference>
<evidence type="ECO:0000256" key="20">
    <source>
        <dbReference type="ARBA" id="ARBA00069524"/>
    </source>
</evidence>
<evidence type="ECO:0000256" key="17">
    <source>
        <dbReference type="ARBA" id="ARBA00047359"/>
    </source>
</evidence>
<dbReference type="NCBIfam" id="NF009455">
    <property type="entry name" value="PRK12815.1"/>
    <property type="match status" value="1"/>
</dbReference>
<keyword evidence="10 21" id="KW-0547">Nucleotide-binding</keyword>
<dbReference type="InterPro" id="IPR016185">
    <property type="entry name" value="PreATP-grasp_dom_sf"/>
</dbReference>
<dbReference type="PROSITE" id="PS51273">
    <property type="entry name" value="GATASE_TYPE_1"/>
    <property type="match status" value="1"/>
</dbReference>
<evidence type="ECO:0000256" key="6">
    <source>
        <dbReference type="ARBA" id="ARBA00022598"/>
    </source>
</evidence>
<keyword evidence="11 21" id="KW-0067">ATP-binding</keyword>
<proteinExistence type="inferred from homology"/>
<evidence type="ECO:0000256" key="2">
    <source>
        <dbReference type="ARBA" id="ARBA00005077"/>
    </source>
</evidence>
<feature type="domain" description="ATP-grasp" evidence="22">
    <location>
        <begin position="420"/>
        <end position="614"/>
    </location>
</feature>
<dbReference type="Gene3D" id="3.30.470.20">
    <property type="entry name" value="ATP-grasp fold, B domain"/>
    <property type="match status" value="2"/>
</dbReference>
<dbReference type="InterPro" id="IPR005479">
    <property type="entry name" value="CPAse_ATP-bd"/>
</dbReference>
<dbReference type="InterPro" id="IPR058047">
    <property type="entry name" value="CPSase_preATP-grasp"/>
</dbReference>
<evidence type="ECO:0000256" key="16">
    <source>
        <dbReference type="ARBA" id="ARBA00044063"/>
    </source>
</evidence>
<keyword evidence="25" id="KW-1185">Reference proteome</keyword>
<dbReference type="PROSITE" id="PS00866">
    <property type="entry name" value="CPSASE_1"/>
    <property type="match status" value="2"/>
</dbReference>
<dbReference type="GO" id="GO:0006541">
    <property type="term" value="P:glutamine metabolic process"/>
    <property type="evidence" value="ECO:0007669"/>
    <property type="project" value="InterPro"/>
</dbReference>
<dbReference type="GO" id="GO:0044205">
    <property type="term" value="P:'de novo' UMP biosynthetic process"/>
    <property type="evidence" value="ECO:0007669"/>
    <property type="project" value="UniProtKB-UniPathway"/>
</dbReference>
<comment type="caution">
    <text evidence="24">The sequence shown here is derived from an EMBL/GenBank/DDBJ whole genome shotgun (WGS) entry which is preliminary data.</text>
</comment>
<evidence type="ECO:0000256" key="7">
    <source>
        <dbReference type="ARBA" id="ARBA00022605"/>
    </source>
</evidence>
<dbReference type="InterPro" id="IPR033937">
    <property type="entry name" value="MGS_CPS_CarB"/>
</dbReference>
<dbReference type="UniPathway" id="UPA00070">
    <property type="reaction ID" value="UER00115"/>
</dbReference>
<dbReference type="InterPro" id="IPR005483">
    <property type="entry name" value="CPSase_dom"/>
</dbReference>
<dbReference type="SUPFAM" id="SSF48108">
    <property type="entry name" value="Carbamoyl phosphate synthetase, large subunit connection domain"/>
    <property type="match status" value="1"/>
</dbReference>
<dbReference type="InterPro" id="IPR011607">
    <property type="entry name" value="MGS-like_dom"/>
</dbReference>
<keyword evidence="14" id="KW-0665">Pyrimidine biosynthesis</keyword>
<dbReference type="NCBIfam" id="NF003671">
    <property type="entry name" value="PRK05294.1"/>
    <property type="match status" value="1"/>
</dbReference>
<evidence type="ECO:0000259" key="23">
    <source>
        <dbReference type="PROSITE" id="PS51855"/>
    </source>
</evidence>
<comment type="catalytic activity">
    <reaction evidence="18">
        <text>hydrogencarbonate + L-glutamine + 2 ATP + H2O = carbamoyl phosphate + L-glutamate + 2 ADP + phosphate + 2 H(+)</text>
        <dbReference type="Rhea" id="RHEA:18633"/>
        <dbReference type="ChEBI" id="CHEBI:15377"/>
        <dbReference type="ChEBI" id="CHEBI:15378"/>
        <dbReference type="ChEBI" id="CHEBI:17544"/>
        <dbReference type="ChEBI" id="CHEBI:29985"/>
        <dbReference type="ChEBI" id="CHEBI:30616"/>
        <dbReference type="ChEBI" id="CHEBI:43474"/>
        <dbReference type="ChEBI" id="CHEBI:58228"/>
        <dbReference type="ChEBI" id="CHEBI:58359"/>
        <dbReference type="ChEBI" id="CHEBI:456216"/>
        <dbReference type="EC" id="6.3.5.5"/>
    </reaction>
</comment>
<dbReference type="PRINTS" id="PR00098">
    <property type="entry name" value="CPSASE"/>
</dbReference>
<evidence type="ECO:0000313" key="25">
    <source>
        <dbReference type="Proteomes" id="UP000648187"/>
    </source>
</evidence>
<dbReference type="GO" id="GO:0006207">
    <property type="term" value="P:'de novo' pyrimidine nucleobase biosynthetic process"/>
    <property type="evidence" value="ECO:0007669"/>
    <property type="project" value="InterPro"/>
</dbReference>
<dbReference type="CDD" id="cd01744">
    <property type="entry name" value="GATase1_CPSase"/>
    <property type="match status" value="1"/>
</dbReference>
<keyword evidence="15" id="KW-0464">Manganese</keyword>
<dbReference type="FunFam" id="3.30.1490.20:FF:000001">
    <property type="entry name" value="Carbamoyl-phosphate synthase large chain"/>
    <property type="match status" value="1"/>
</dbReference>
<comment type="function">
    <text evidence="19">Small subunit of the glutamine-dependent carbamoyl phosphate synthetase (CPSase). CPSase catalyzes the formation of carbamoyl phosphate from the ammonia moiety of glutamine, carbonate, and phosphate donated by ATP, constituting the first step of the biosynthetic pathway leading to pyrimidine nucleotides. The large subunit (synthetase) binds the substrates ammonia (free or transferred from glutamine from the small subunit), hydrogencarbonate and ATP and carries out an ATP-coupled ligase reaction, activating hydrogencarbonate by forming carboxy phosphate which reacts with ammonia to form carbamoyl phosphate.</text>
</comment>
<dbReference type="GO" id="GO:0004088">
    <property type="term" value="F:carbamoyl-phosphate synthase (glutamine-hydrolyzing) activity"/>
    <property type="evidence" value="ECO:0007669"/>
    <property type="project" value="UniProtKB-EC"/>
</dbReference>
<dbReference type="HAMAP" id="MF_01210_B">
    <property type="entry name" value="CPSase_L_chain_B"/>
    <property type="match status" value="1"/>
</dbReference>
<dbReference type="Pfam" id="PF25596">
    <property type="entry name" value="CPSase_L_D1"/>
    <property type="match status" value="2"/>
</dbReference>
<keyword evidence="6" id="KW-0436">Ligase</keyword>
<evidence type="ECO:0000256" key="5">
    <source>
        <dbReference type="ARBA" id="ARBA00022571"/>
    </source>
</evidence>
<comment type="pathway">
    <text evidence="2">Amino-acid biosynthesis; L-arginine biosynthesis; carbamoyl phosphate from bicarbonate: step 1/1.</text>
</comment>
<dbReference type="PRINTS" id="PR00099">
    <property type="entry name" value="CPSGATASE"/>
</dbReference>
<dbReference type="NCBIfam" id="TIGR01368">
    <property type="entry name" value="CPSaseIIsmall"/>
    <property type="match status" value="1"/>
</dbReference>
<gene>
    <name evidence="24" type="ORF">HW555_014197</name>
</gene>
<name>A0A835G3Y2_SPOEX</name>
<dbReference type="EMBL" id="JACKWZ010000900">
    <property type="protein sequence ID" value="KAF9404715.1"/>
    <property type="molecule type" value="Genomic_DNA"/>
</dbReference>
<organism evidence="24 25">
    <name type="scientific">Spodoptera exigua</name>
    <name type="common">Beet armyworm</name>
    <name type="synonym">Noctua fulgens</name>
    <dbReference type="NCBI Taxonomy" id="7107"/>
    <lineage>
        <taxon>Eukaryota</taxon>
        <taxon>Metazoa</taxon>
        <taxon>Ecdysozoa</taxon>
        <taxon>Arthropoda</taxon>
        <taxon>Hexapoda</taxon>
        <taxon>Insecta</taxon>
        <taxon>Pterygota</taxon>
        <taxon>Neoptera</taxon>
        <taxon>Endopterygota</taxon>
        <taxon>Lepidoptera</taxon>
        <taxon>Glossata</taxon>
        <taxon>Ditrysia</taxon>
        <taxon>Noctuoidea</taxon>
        <taxon>Noctuidae</taxon>
        <taxon>Amphipyrinae</taxon>
        <taxon>Spodoptera</taxon>
    </lineage>
</organism>
<feature type="domain" description="MGS-like" evidence="23">
    <location>
        <begin position="1217"/>
        <end position="1347"/>
    </location>
</feature>
<dbReference type="SMART" id="SM00851">
    <property type="entry name" value="MGS"/>
    <property type="match status" value="1"/>
</dbReference>
<evidence type="ECO:0000256" key="15">
    <source>
        <dbReference type="ARBA" id="ARBA00023211"/>
    </source>
</evidence>
<evidence type="ECO:0000256" key="19">
    <source>
        <dbReference type="ARBA" id="ARBA00060037"/>
    </source>
</evidence>
<dbReference type="InterPro" id="IPR005480">
    <property type="entry name" value="CPSase_lsu_oligo"/>
</dbReference>
<comment type="catalytic activity">
    <reaction evidence="17">
        <text>hydrogencarbonate + NH4(+) + 2 ATP = carbamoyl phosphate + 2 ADP + phosphate + 2 H(+)</text>
        <dbReference type="Rhea" id="RHEA:18029"/>
        <dbReference type="ChEBI" id="CHEBI:15378"/>
        <dbReference type="ChEBI" id="CHEBI:17544"/>
        <dbReference type="ChEBI" id="CHEBI:28938"/>
        <dbReference type="ChEBI" id="CHEBI:30616"/>
        <dbReference type="ChEBI" id="CHEBI:43474"/>
        <dbReference type="ChEBI" id="CHEBI:58228"/>
        <dbReference type="ChEBI" id="CHEBI:456216"/>
        <dbReference type="EC" id="6.3.4.16"/>
    </reaction>
</comment>